<organism evidence="1 2">
    <name type="scientific">Pseudomonas ogarae (strain DSM 112162 / CECT 30235 / F113)</name>
    <dbReference type="NCBI Taxonomy" id="1114970"/>
    <lineage>
        <taxon>Bacteria</taxon>
        <taxon>Pseudomonadati</taxon>
        <taxon>Pseudomonadota</taxon>
        <taxon>Gammaproteobacteria</taxon>
        <taxon>Pseudomonadales</taxon>
        <taxon>Pseudomonadaceae</taxon>
        <taxon>Pseudomonas</taxon>
    </lineage>
</organism>
<keyword evidence="2" id="KW-1185">Reference proteome</keyword>
<evidence type="ECO:0000313" key="1">
    <source>
        <dbReference type="EMBL" id="AUO44204.1"/>
    </source>
</evidence>
<accession>A0ABM6QUX9</accession>
<dbReference type="GeneID" id="57256951"/>
<protein>
    <submittedName>
        <fullName evidence="1">Uncharacterized protein</fullName>
    </submittedName>
</protein>
<reference evidence="1 2" key="1">
    <citation type="submission" date="2018-01" db="EMBL/GenBank/DDBJ databases">
        <title>Tropical forage species Digitaria eriantha prevents oxidative stress under low temperature conditions by the incorporation of polyhydroxybutyrate-producing endophytic bacteria.</title>
        <authorList>
            <person name="Stritzler M."/>
            <person name="Ayub N."/>
        </authorList>
    </citation>
    <scope>NUCLEOTIDE SEQUENCE [LARGE SCALE GENOMIC DNA]</scope>
    <source>
        <strain evidence="1 2">FR1</strain>
    </source>
</reference>
<name>A0ABM6QUX9_PSEO1</name>
<sequence>MSFGVLGFYPGKDELVFEQSISLSVEDLKPVMQWAGSNDHIGADFRLSAKQVLEIERLASLVLPQGLDLYLTSYD</sequence>
<proteinExistence type="predicted"/>
<dbReference type="RefSeq" id="WP_003196709.1">
    <property type="nucleotide sequence ID" value="NC_016830.1"/>
</dbReference>
<gene>
    <name evidence="1" type="ORF">C1C98_01500</name>
</gene>
<evidence type="ECO:0000313" key="2">
    <source>
        <dbReference type="Proteomes" id="UP000235315"/>
    </source>
</evidence>
<dbReference type="Proteomes" id="UP000235315">
    <property type="component" value="Chromosome"/>
</dbReference>
<dbReference type="EMBL" id="CP025738">
    <property type="protein sequence ID" value="AUO44204.1"/>
    <property type="molecule type" value="Genomic_DNA"/>
</dbReference>